<evidence type="ECO:0000313" key="3">
    <source>
        <dbReference type="Proteomes" id="UP001597368"/>
    </source>
</evidence>
<sequence>MTKPDEVPQTRNSQVENLRNMGTAAIALGLLISVALPFTFGLAMPVWLMSAIALLVLVGVGLRIEAAIRDRPQR</sequence>
<gene>
    <name evidence="2" type="ORF">ACFSKW_22745</name>
</gene>
<protein>
    <submittedName>
        <fullName evidence="2">Uncharacterized protein</fullName>
    </submittedName>
</protein>
<name>A0ABW4SXB3_9ACTN</name>
<dbReference type="EMBL" id="JBHUFV010000033">
    <property type="protein sequence ID" value="MFD1934292.1"/>
    <property type="molecule type" value="Genomic_DNA"/>
</dbReference>
<organism evidence="2 3">
    <name type="scientific">Nonomuraea mangrovi</name>
    <dbReference type="NCBI Taxonomy" id="2316207"/>
    <lineage>
        <taxon>Bacteria</taxon>
        <taxon>Bacillati</taxon>
        <taxon>Actinomycetota</taxon>
        <taxon>Actinomycetes</taxon>
        <taxon>Streptosporangiales</taxon>
        <taxon>Streptosporangiaceae</taxon>
        <taxon>Nonomuraea</taxon>
    </lineage>
</organism>
<evidence type="ECO:0000256" key="1">
    <source>
        <dbReference type="SAM" id="Phobius"/>
    </source>
</evidence>
<keyword evidence="3" id="KW-1185">Reference proteome</keyword>
<dbReference type="RefSeq" id="WP_379574342.1">
    <property type="nucleotide sequence ID" value="NZ_JBHUFV010000033.1"/>
</dbReference>
<accession>A0ABW4SXB3</accession>
<keyword evidence="1" id="KW-0812">Transmembrane</keyword>
<keyword evidence="1" id="KW-1133">Transmembrane helix</keyword>
<feature type="transmembrane region" description="Helical" evidence="1">
    <location>
        <begin position="21"/>
        <end position="40"/>
    </location>
</feature>
<proteinExistence type="predicted"/>
<dbReference type="Proteomes" id="UP001597368">
    <property type="component" value="Unassembled WGS sequence"/>
</dbReference>
<reference evidence="3" key="1">
    <citation type="journal article" date="2019" name="Int. J. Syst. Evol. Microbiol.">
        <title>The Global Catalogue of Microorganisms (GCM) 10K type strain sequencing project: providing services to taxonomists for standard genome sequencing and annotation.</title>
        <authorList>
            <consortium name="The Broad Institute Genomics Platform"/>
            <consortium name="The Broad Institute Genome Sequencing Center for Infectious Disease"/>
            <person name="Wu L."/>
            <person name="Ma J."/>
        </authorList>
    </citation>
    <scope>NUCLEOTIDE SEQUENCE [LARGE SCALE GENOMIC DNA]</scope>
    <source>
        <strain evidence="3">ICMP 6774ER</strain>
    </source>
</reference>
<keyword evidence="1" id="KW-0472">Membrane</keyword>
<feature type="transmembrane region" description="Helical" evidence="1">
    <location>
        <begin position="46"/>
        <end position="64"/>
    </location>
</feature>
<evidence type="ECO:0000313" key="2">
    <source>
        <dbReference type="EMBL" id="MFD1934292.1"/>
    </source>
</evidence>
<comment type="caution">
    <text evidence="2">The sequence shown here is derived from an EMBL/GenBank/DDBJ whole genome shotgun (WGS) entry which is preliminary data.</text>
</comment>